<evidence type="ECO:0000259" key="4">
    <source>
        <dbReference type="Pfam" id="PF11887"/>
    </source>
</evidence>
<feature type="domain" description="Mce/MlaD" evidence="3">
    <location>
        <begin position="41"/>
        <end position="116"/>
    </location>
</feature>
<dbReference type="OrthoDB" id="4516955at2"/>
<keyword evidence="2" id="KW-1133">Transmembrane helix</keyword>
<reference evidence="5 6" key="1">
    <citation type="submission" date="2018-05" db="EMBL/GenBank/DDBJ databases">
        <authorList>
            <consortium name="IHU Genomes"/>
        </authorList>
    </citation>
    <scope>NUCLEOTIDE SEQUENCE [LARGE SCALE GENOMIC DNA]</scope>
    <source>
        <strain evidence="5 6">P7336</strain>
    </source>
</reference>
<dbReference type="InterPro" id="IPR052336">
    <property type="entry name" value="MlaD_Phospholipid_Transporter"/>
</dbReference>
<feature type="compositionally biased region" description="Pro residues" evidence="1">
    <location>
        <begin position="490"/>
        <end position="513"/>
    </location>
</feature>
<dbReference type="Pfam" id="PF02470">
    <property type="entry name" value="MlaD"/>
    <property type="match status" value="1"/>
</dbReference>
<feature type="transmembrane region" description="Helical" evidence="2">
    <location>
        <begin position="12"/>
        <end position="33"/>
    </location>
</feature>
<keyword evidence="6" id="KW-1185">Reference proteome</keyword>
<feature type="domain" description="Mammalian cell entry C-terminal" evidence="4">
    <location>
        <begin position="123"/>
        <end position="286"/>
    </location>
</feature>
<dbReference type="GO" id="GO:0005576">
    <property type="term" value="C:extracellular region"/>
    <property type="evidence" value="ECO:0007669"/>
    <property type="project" value="TreeGrafter"/>
</dbReference>
<keyword evidence="2" id="KW-0472">Membrane</keyword>
<dbReference type="RefSeq" id="WP_069394880.1">
    <property type="nucleotide sequence ID" value="NZ_JACKUN010000026.1"/>
</dbReference>
<dbReference type="InterPro" id="IPR005693">
    <property type="entry name" value="Mce"/>
</dbReference>
<dbReference type="InterPro" id="IPR024516">
    <property type="entry name" value="Mce_C"/>
</dbReference>
<dbReference type="NCBIfam" id="TIGR00996">
    <property type="entry name" value="Mtu_fam_mce"/>
    <property type="match status" value="1"/>
</dbReference>
<sequence length="520" mass="55330">MSSIFPTRRLRRASVIGGVLIAVIVLLVGYGGLRLYHKLTNNTVVAYFPAANALYSGDKVVILGIRVGSVDKVEPAGDKMKVTFHYANKYKVPANASAVIINPTVVASRNIALEPPYRGGPVLADNAVIPIERTGVPTEFDELRSSVANIIDKLGPTPEQPKGPFGEFIESYADGLAGKGKQISTTLDSLSQALTALNEGRGDFFAVARSLALFVNALHKDSRQFVALNDNLAQFTSRLAKSDRDLADAIQQFDSLIGTLRPFLDKNREVLAHDVDNLADLTTTLVQPEPLNGLETALHVLPTLQANLNGIYHPSHGAVMSIPAIPNFSNPMQFFCSMIQAGSRLGYQESAELCAQYLAPILDAIKFNYLPFGLNLFSTAETLPKHVAYSEPRLQPPPGYKDTTVPGIWVPDTPLSHRNTQPGWVVAPGMQGTQVGPITAGLLTAESLAELMGGPDIEPPQSGLQTPPGPPNAYDEYPVVPPIGVSAPQVPVPPPPPGPEVIPGPVAPTPAPALPAEAGS</sequence>
<name>A0A1E3TJZ8_MYCSH</name>
<dbReference type="PANTHER" id="PTHR33371:SF4">
    <property type="entry name" value="INTERMEMBRANE PHOSPHOLIPID TRANSPORT SYSTEM BINDING PROTEIN MLAD"/>
    <property type="match status" value="1"/>
</dbReference>
<dbReference type="Proteomes" id="UP000252015">
    <property type="component" value="Unassembled WGS sequence"/>
</dbReference>
<dbReference type="AlphaFoldDB" id="A0A1E3TJZ8"/>
<keyword evidence="2" id="KW-0812">Transmembrane</keyword>
<dbReference type="EMBL" id="UEGW01000001">
    <property type="protein sequence ID" value="SRX93446.1"/>
    <property type="molecule type" value="Genomic_DNA"/>
</dbReference>
<dbReference type="InterPro" id="IPR003399">
    <property type="entry name" value="Mce/MlaD"/>
</dbReference>
<evidence type="ECO:0000256" key="2">
    <source>
        <dbReference type="SAM" id="Phobius"/>
    </source>
</evidence>
<accession>A0A1E3TJZ8</accession>
<feature type="region of interest" description="Disordered" evidence="1">
    <location>
        <begin position="454"/>
        <end position="520"/>
    </location>
</feature>
<organism evidence="5 6">
    <name type="scientific">Mycobacterium shimoidei</name>
    <dbReference type="NCBI Taxonomy" id="29313"/>
    <lineage>
        <taxon>Bacteria</taxon>
        <taxon>Bacillati</taxon>
        <taxon>Actinomycetota</taxon>
        <taxon>Actinomycetes</taxon>
        <taxon>Mycobacteriales</taxon>
        <taxon>Mycobacteriaceae</taxon>
        <taxon>Mycobacterium</taxon>
    </lineage>
</organism>
<proteinExistence type="predicted"/>
<evidence type="ECO:0000256" key="1">
    <source>
        <dbReference type="SAM" id="MobiDB-lite"/>
    </source>
</evidence>
<protein>
    <submittedName>
        <fullName evidence="5">Mce-family protein Mce1D [Mycobacterium tuberculosis H37Rv]</fullName>
    </submittedName>
</protein>
<gene>
    <name evidence="5" type="ORF">MSP7336_01683</name>
</gene>
<evidence type="ECO:0000313" key="6">
    <source>
        <dbReference type="Proteomes" id="UP000252015"/>
    </source>
</evidence>
<evidence type="ECO:0000259" key="3">
    <source>
        <dbReference type="Pfam" id="PF02470"/>
    </source>
</evidence>
<dbReference type="STRING" id="29313.BHQ16_04850"/>
<dbReference type="PANTHER" id="PTHR33371">
    <property type="entry name" value="INTERMEMBRANE PHOSPHOLIPID TRANSPORT SYSTEM BINDING PROTEIN MLAD-RELATED"/>
    <property type="match status" value="1"/>
</dbReference>
<dbReference type="Pfam" id="PF11887">
    <property type="entry name" value="Mce4_CUP1"/>
    <property type="match status" value="1"/>
</dbReference>
<evidence type="ECO:0000313" key="5">
    <source>
        <dbReference type="EMBL" id="SRX93446.1"/>
    </source>
</evidence>